<dbReference type="SUPFAM" id="SSF53850">
    <property type="entry name" value="Periplasmic binding protein-like II"/>
    <property type="match status" value="1"/>
</dbReference>
<dbReference type="Proteomes" id="UP001156882">
    <property type="component" value="Unassembled WGS sequence"/>
</dbReference>
<dbReference type="InterPro" id="IPR005119">
    <property type="entry name" value="LysR_subst-bd"/>
</dbReference>
<accession>A0ABQ6CM71</accession>
<dbReference type="PANTHER" id="PTHR30126">
    <property type="entry name" value="HTH-TYPE TRANSCRIPTIONAL REGULATOR"/>
    <property type="match status" value="1"/>
</dbReference>
<dbReference type="PROSITE" id="PS50931">
    <property type="entry name" value="HTH_LYSR"/>
    <property type="match status" value="1"/>
</dbReference>
<name>A0ABQ6CM71_9HYPH</name>
<protein>
    <submittedName>
        <fullName evidence="6">LysR family transcriptional regulator</fullName>
    </submittedName>
</protein>
<dbReference type="Gene3D" id="3.40.190.290">
    <property type="match status" value="1"/>
</dbReference>
<proteinExistence type="inferred from homology"/>
<keyword evidence="4" id="KW-0804">Transcription</keyword>
<comment type="similarity">
    <text evidence="1">Belongs to the LysR transcriptional regulatory family.</text>
</comment>
<evidence type="ECO:0000256" key="1">
    <source>
        <dbReference type="ARBA" id="ARBA00009437"/>
    </source>
</evidence>
<dbReference type="EMBL" id="BSPC01000026">
    <property type="protein sequence ID" value="GLS19960.1"/>
    <property type="molecule type" value="Genomic_DNA"/>
</dbReference>
<keyword evidence="2" id="KW-0805">Transcription regulation</keyword>
<organism evidence="6 7">
    <name type="scientific">Labrys miyagiensis</name>
    <dbReference type="NCBI Taxonomy" id="346912"/>
    <lineage>
        <taxon>Bacteria</taxon>
        <taxon>Pseudomonadati</taxon>
        <taxon>Pseudomonadota</taxon>
        <taxon>Alphaproteobacteria</taxon>
        <taxon>Hyphomicrobiales</taxon>
        <taxon>Xanthobacteraceae</taxon>
        <taxon>Labrys</taxon>
    </lineage>
</organism>
<dbReference type="RefSeq" id="WP_284313028.1">
    <property type="nucleotide sequence ID" value="NZ_BSPC01000026.1"/>
</dbReference>
<dbReference type="InterPro" id="IPR036390">
    <property type="entry name" value="WH_DNA-bd_sf"/>
</dbReference>
<evidence type="ECO:0000313" key="6">
    <source>
        <dbReference type="EMBL" id="GLS19960.1"/>
    </source>
</evidence>
<dbReference type="Pfam" id="PF00126">
    <property type="entry name" value="HTH_1"/>
    <property type="match status" value="1"/>
</dbReference>
<evidence type="ECO:0000313" key="7">
    <source>
        <dbReference type="Proteomes" id="UP001156882"/>
    </source>
</evidence>
<reference evidence="7" key="1">
    <citation type="journal article" date="2019" name="Int. J. Syst. Evol. Microbiol.">
        <title>The Global Catalogue of Microorganisms (GCM) 10K type strain sequencing project: providing services to taxonomists for standard genome sequencing and annotation.</title>
        <authorList>
            <consortium name="The Broad Institute Genomics Platform"/>
            <consortium name="The Broad Institute Genome Sequencing Center for Infectious Disease"/>
            <person name="Wu L."/>
            <person name="Ma J."/>
        </authorList>
    </citation>
    <scope>NUCLEOTIDE SEQUENCE [LARGE SCALE GENOMIC DNA]</scope>
    <source>
        <strain evidence="7">NBRC 101365</strain>
    </source>
</reference>
<comment type="caution">
    <text evidence="6">The sequence shown here is derived from an EMBL/GenBank/DDBJ whole genome shotgun (WGS) entry which is preliminary data.</text>
</comment>
<evidence type="ECO:0000256" key="4">
    <source>
        <dbReference type="ARBA" id="ARBA00023163"/>
    </source>
</evidence>
<evidence type="ECO:0000259" key="5">
    <source>
        <dbReference type="PROSITE" id="PS50931"/>
    </source>
</evidence>
<sequence>MLDGVSLDQLRTFIAAADEGSFSAAARKLRRAQSVVSDLVSNLEGQIGVALFDRSARYPKLTPAGAALLADARGIVSGVDFMKSRAKGMAAGLEAELSAVIDVFYPIQAITEAAKDFRVRFPGTPLRLYVEALGGVYQPVLDGRASLGIVGPVPTPPASMTSERVSEVTFLMVAAQDHSLASFEGIIPKAELAKHVQLVLTDRSELSAGQEVGVMSPSTWRLADLFAKHAFLLNGLGWGGMPLHAVQADIASGRLVVLEIEDVPPGGLILPMFAVYRTADPPGPAGRWLIERLKQCPGKQASRPQEHQ</sequence>
<dbReference type="InterPro" id="IPR036388">
    <property type="entry name" value="WH-like_DNA-bd_sf"/>
</dbReference>
<keyword evidence="3" id="KW-0238">DNA-binding</keyword>
<dbReference type="PRINTS" id="PR00039">
    <property type="entry name" value="HTHLYSR"/>
</dbReference>
<dbReference type="SUPFAM" id="SSF46785">
    <property type="entry name" value="Winged helix' DNA-binding domain"/>
    <property type="match status" value="1"/>
</dbReference>
<evidence type="ECO:0000256" key="3">
    <source>
        <dbReference type="ARBA" id="ARBA00023125"/>
    </source>
</evidence>
<keyword evidence="7" id="KW-1185">Reference proteome</keyword>
<gene>
    <name evidence="6" type="ORF">GCM10007874_29770</name>
</gene>
<dbReference type="InterPro" id="IPR000847">
    <property type="entry name" value="LysR_HTH_N"/>
</dbReference>
<dbReference type="PANTHER" id="PTHR30126:SF91">
    <property type="entry name" value="LYSR FAMILY TRANSCRIPTIONAL REGULATOR"/>
    <property type="match status" value="1"/>
</dbReference>
<dbReference type="Pfam" id="PF03466">
    <property type="entry name" value="LysR_substrate"/>
    <property type="match status" value="1"/>
</dbReference>
<evidence type="ECO:0000256" key="2">
    <source>
        <dbReference type="ARBA" id="ARBA00023015"/>
    </source>
</evidence>
<feature type="domain" description="HTH lysR-type" evidence="5">
    <location>
        <begin position="5"/>
        <end position="62"/>
    </location>
</feature>
<dbReference type="Gene3D" id="1.10.10.10">
    <property type="entry name" value="Winged helix-like DNA-binding domain superfamily/Winged helix DNA-binding domain"/>
    <property type="match status" value="1"/>
</dbReference>